<gene>
    <name evidence="5" type="ORF">RDB_LOCUS18537</name>
</gene>
<feature type="domain" description="AIG1-type G" evidence="4">
    <location>
        <begin position="50"/>
        <end position="195"/>
    </location>
</feature>
<feature type="compositionally biased region" description="Polar residues" evidence="3">
    <location>
        <begin position="1"/>
        <end position="12"/>
    </location>
</feature>
<dbReference type="Gene3D" id="3.40.50.300">
    <property type="entry name" value="P-loop containing nucleotide triphosphate hydrolases"/>
    <property type="match status" value="1"/>
</dbReference>
<name>A0A8H3HLA5_9AGAM</name>
<evidence type="ECO:0000256" key="3">
    <source>
        <dbReference type="SAM" id="MobiDB-lite"/>
    </source>
</evidence>
<dbReference type="PROSITE" id="PS00675">
    <property type="entry name" value="SIGMA54_INTERACT_1"/>
    <property type="match status" value="1"/>
</dbReference>
<reference evidence="5" key="1">
    <citation type="submission" date="2021-01" db="EMBL/GenBank/DDBJ databases">
        <authorList>
            <person name="Kaushik A."/>
        </authorList>
    </citation>
    <scope>NUCLEOTIDE SEQUENCE</scope>
    <source>
        <strain evidence="5">AG5</strain>
    </source>
</reference>
<dbReference type="InterPro" id="IPR006703">
    <property type="entry name" value="G_AIG1"/>
</dbReference>
<dbReference type="SUPFAM" id="SSF52540">
    <property type="entry name" value="P-loop containing nucleoside triphosphate hydrolases"/>
    <property type="match status" value="1"/>
</dbReference>
<evidence type="ECO:0000256" key="1">
    <source>
        <dbReference type="ARBA" id="ARBA00022741"/>
    </source>
</evidence>
<comment type="caution">
    <text evidence="5">The sequence shown here is derived from an EMBL/GenBank/DDBJ whole genome shotgun (WGS) entry which is preliminary data.</text>
</comment>
<organism evidence="5 6">
    <name type="scientific">Rhizoctonia solani</name>
    <dbReference type="NCBI Taxonomy" id="456999"/>
    <lineage>
        <taxon>Eukaryota</taxon>
        <taxon>Fungi</taxon>
        <taxon>Dikarya</taxon>
        <taxon>Basidiomycota</taxon>
        <taxon>Agaricomycotina</taxon>
        <taxon>Agaricomycetes</taxon>
        <taxon>Cantharellales</taxon>
        <taxon>Ceratobasidiaceae</taxon>
        <taxon>Rhizoctonia</taxon>
    </lineage>
</organism>
<dbReference type="InterPro" id="IPR025662">
    <property type="entry name" value="Sigma_54_int_dom_ATP-bd_1"/>
</dbReference>
<dbReference type="AlphaFoldDB" id="A0A8H3HLA5"/>
<evidence type="ECO:0000256" key="2">
    <source>
        <dbReference type="SAM" id="Coils"/>
    </source>
</evidence>
<evidence type="ECO:0000259" key="4">
    <source>
        <dbReference type="Pfam" id="PF04548"/>
    </source>
</evidence>
<keyword evidence="1" id="KW-0547">Nucleotide-binding</keyword>
<accession>A0A8H3HLA5</accession>
<feature type="compositionally biased region" description="Basic and acidic residues" evidence="3">
    <location>
        <begin position="13"/>
        <end position="23"/>
    </location>
</feature>
<proteinExistence type="predicted"/>
<dbReference type="InterPro" id="IPR027417">
    <property type="entry name" value="P-loop_NTPase"/>
</dbReference>
<dbReference type="GO" id="GO:0005525">
    <property type="term" value="F:GTP binding"/>
    <property type="evidence" value="ECO:0007669"/>
    <property type="project" value="InterPro"/>
</dbReference>
<dbReference type="PANTHER" id="PTHR32046">
    <property type="entry name" value="G DOMAIN-CONTAINING PROTEIN"/>
    <property type="match status" value="1"/>
</dbReference>
<evidence type="ECO:0000313" key="6">
    <source>
        <dbReference type="Proteomes" id="UP000663827"/>
    </source>
</evidence>
<dbReference type="PANTHER" id="PTHR32046:SF12">
    <property type="entry name" value="AIG1-TYPE G DOMAIN-CONTAINING PROTEIN"/>
    <property type="match status" value="1"/>
</dbReference>
<feature type="region of interest" description="Disordered" evidence="3">
    <location>
        <begin position="1"/>
        <end position="24"/>
    </location>
</feature>
<dbReference type="EMBL" id="CAJNJQ010000382">
    <property type="protein sequence ID" value="CAE7074371.1"/>
    <property type="molecule type" value="Genomic_DNA"/>
</dbReference>
<keyword evidence="2" id="KW-0175">Coiled coil</keyword>
<feature type="coiled-coil region" evidence="2">
    <location>
        <begin position="448"/>
        <end position="482"/>
    </location>
</feature>
<dbReference type="Proteomes" id="UP000663827">
    <property type="component" value="Unassembled WGS sequence"/>
</dbReference>
<protein>
    <recommendedName>
        <fullName evidence="4">AIG1-type G domain-containing protein</fullName>
    </recommendedName>
</protein>
<evidence type="ECO:0000313" key="5">
    <source>
        <dbReference type="EMBL" id="CAE7074371.1"/>
    </source>
</evidence>
<sequence length="563" mass="63577">MTETTTTDPSDVQETKYESRQDGRPMVVEIPNISSKGSAFNFPKKKKVITLLLVGETGSGKTAFLSLLLNLLQGNGPLELEERHLRAAESGLDKTQSQTTEAILYLFTTTDGVQFQIVDTPGLADTRGIGANDKHREKIYRAVKESIATIDGIMLVANGRNERLAVTTSYTLGTLATLLPRSIKDNIGIMFTNVHSDERGLNFQMESLPPDLRTANYWCLDNPLSLYKAHLPRLRQATKTDRQLSKQANNLNEDYINTVKSLDTWLEWLDERETMPTSTIVELYDKSIEIETRLYETTLSIENLGRLQKDFEGIIHDLDAVEQKRLSLDEVLNREPPKIWGLQVTSDYNTICLSSGCHSNCHHQCTLELRNPQDLGGWCRVFKTLYVANWLIPFKDNSTVRCSECGHEASEHRNYKRLHEEKPSETYQAALRGIQDTEASKGNLEGARDLINNDISKIIQEIEAAKQDITRLVDEMNSLSLSPSYAGYIRSAIQLFEMRKKQLESSADSDEELSVIDKGIATFKGHLNLLKDSKFGRVITRTYRVIERALEDDEGDIIPGTFH</sequence>
<dbReference type="Pfam" id="PF04548">
    <property type="entry name" value="AIG1"/>
    <property type="match status" value="1"/>
</dbReference>